<dbReference type="EMBL" id="WSZM01000160">
    <property type="protein sequence ID" value="KAF4039884.1"/>
    <property type="molecule type" value="Genomic_DNA"/>
</dbReference>
<gene>
    <name evidence="2" type="ORF">GN244_ATG07978</name>
</gene>
<protein>
    <recommendedName>
        <fullName evidence="4">SET domain-containing protein</fullName>
    </recommendedName>
</protein>
<dbReference type="InterPro" id="IPR046341">
    <property type="entry name" value="SET_dom_sf"/>
</dbReference>
<dbReference type="Gene3D" id="2.170.270.10">
    <property type="entry name" value="SET domain"/>
    <property type="match status" value="1"/>
</dbReference>
<evidence type="ECO:0008006" key="4">
    <source>
        <dbReference type="Google" id="ProtNLM"/>
    </source>
</evidence>
<comment type="caution">
    <text evidence="2">The sequence shown here is derived from an EMBL/GenBank/DDBJ whole genome shotgun (WGS) entry which is preliminary data.</text>
</comment>
<name>A0A833TBH8_PHYIN</name>
<proteinExistence type="predicted"/>
<evidence type="ECO:0000313" key="2">
    <source>
        <dbReference type="EMBL" id="KAF4039884.1"/>
    </source>
</evidence>
<feature type="region of interest" description="Disordered" evidence="1">
    <location>
        <begin position="30"/>
        <end position="52"/>
    </location>
</feature>
<organism evidence="2 3">
    <name type="scientific">Phytophthora infestans</name>
    <name type="common">Potato late blight agent</name>
    <name type="synonym">Botrytis infestans</name>
    <dbReference type="NCBI Taxonomy" id="4787"/>
    <lineage>
        <taxon>Eukaryota</taxon>
        <taxon>Sar</taxon>
        <taxon>Stramenopiles</taxon>
        <taxon>Oomycota</taxon>
        <taxon>Peronosporomycetes</taxon>
        <taxon>Peronosporales</taxon>
        <taxon>Peronosporaceae</taxon>
        <taxon>Phytophthora</taxon>
    </lineage>
</organism>
<dbReference type="SUPFAM" id="SSF82199">
    <property type="entry name" value="SET domain"/>
    <property type="match status" value="1"/>
</dbReference>
<reference evidence="2" key="1">
    <citation type="submission" date="2020-04" db="EMBL/GenBank/DDBJ databases">
        <title>Hybrid Assembly of Korean Phytophthora infestans isolates.</title>
        <authorList>
            <person name="Prokchorchik M."/>
            <person name="Lee Y."/>
            <person name="Seo J."/>
            <person name="Cho J.-H."/>
            <person name="Park Y.-E."/>
            <person name="Jang D.-C."/>
            <person name="Im J.-S."/>
            <person name="Choi J.-G."/>
            <person name="Park H.-J."/>
            <person name="Lee G.-B."/>
            <person name="Lee Y.-G."/>
            <person name="Hong S.-Y."/>
            <person name="Cho K."/>
            <person name="Sohn K.H."/>
        </authorList>
    </citation>
    <scope>NUCLEOTIDE SEQUENCE</scope>
    <source>
        <strain evidence="2">KR_1_A1</strain>
    </source>
</reference>
<keyword evidence="3" id="KW-1185">Reference proteome</keyword>
<accession>A0A833TBH8</accession>
<dbReference type="AlphaFoldDB" id="A0A833TBH8"/>
<sequence>MQTKFIQAYLQLPGVREALQLLRQRRVENENRRSPMQVEKNDIERGKARETEECKQTDREDVVVNLAAGEPDACTSQPAPAIAWPASIIHYLQLSIKEEIVIKDYWPSDRCKCYCDCYADTCPHAAVQIFCEFANCAPRGRCSNGVYEHSDVELITSANGVGVRIIDSIPVGTTIVPYTGLMTNFEYDSNTHQFE</sequence>
<evidence type="ECO:0000313" key="3">
    <source>
        <dbReference type="Proteomes" id="UP000602510"/>
    </source>
</evidence>
<evidence type="ECO:0000256" key="1">
    <source>
        <dbReference type="SAM" id="MobiDB-lite"/>
    </source>
</evidence>
<dbReference type="Proteomes" id="UP000602510">
    <property type="component" value="Unassembled WGS sequence"/>
</dbReference>